<proteinExistence type="predicted"/>
<evidence type="ECO:0000256" key="1">
    <source>
        <dbReference type="SAM" id="Phobius"/>
    </source>
</evidence>
<keyword evidence="1" id="KW-1133">Transmembrane helix</keyword>
<evidence type="ECO:0000313" key="3">
    <source>
        <dbReference type="Proteomes" id="UP000199337"/>
    </source>
</evidence>
<keyword evidence="1" id="KW-0812">Transmembrane</keyword>
<dbReference type="RefSeq" id="WP_092472766.1">
    <property type="nucleotide sequence ID" value="NZ_FOOX01000014.1"/>
</dbReference>
<gene>
    <name evidence="2" type="ORF">SAMN05660649_03534</name>
</gene>
<keyword evidence="1" id="KW-0472">Membrane</keyword>
<dbReference type="Proteomes" id="UP000199337">
    <property type="component" value="Unassembled WGS sequence"/>
</dbReference>
<dbReference type="EMBL" id="FOOX01000014">
    <property type="protein sequence ID" value="SFH02322.1"/>
    <property type="molecule type" value="Genomic_DNA"/>
</dbReference>
<sequence length="415" mass="46155">MLPLIKISLVFLLIITLLRQKLHTGLVMLVSTCALGLIFNMQPLPLLNSVVKSLIDPLTVMLIIVLTLIMVMESVMRQTGMLDAMTRSLTELPLNQNLLVAAIPAIIGLLPSAGGARFSAPLVAQATIYSEYSTEDKVLINYWFRHIWEYSLPLYPGLILAAHISGIALNKLIFYQWPISLLWAIIGYVFIFKLKIRKNKEDYYVASTCNQEDGTSKSVFLKVSLRNLLYNTWPLWSSVVLVLANIPIIWALTIVSIALIVEKRYQPISVWLALKEPITLKIALLIWGTMAFKEILKSSEAVTQISNSIADLGIPLVLIVVILPMITGILTGLVQVCIGISFPLLISIIEPSVGFVMLAYVSGVIGVMMSPIHLCFILTVEYFGSNFIKSYKPLLLPSGLIIIFTFGIYKVINLY</sequence>
<feature type="transmembrane region" description="Helical" evidence="1">
    <location>
        <begin position="316"/>
        <end position="349"/>
    </location>
</feature>
<dbReference type="OrthoDB" id="367235at2"/>
<feature type="transmembrane region" description="Helical" evidence="1">
    <location>
        <begin position="60"/>
        <end position="76"/>
    </location>
</feature>
<accession>A0A1I2WM68</accession>
<dbReference type="STRING" id="341036.SAMN05660649_03534"/>
<dbReference type="InterPro" id="IPR007294">
    <property type="entry name" value="DUF401"/>
</dbReference>
<feature type="transmembrane region" description="Helical" evidence="1">
    <location>
        <begin position="235"/>
        <end position="258"/>
    </location>
</feature>
<dbReference type="PANTHER" id="PTHR39556">
    <property type="entry name" value="PROTEIN, PUTATIVE-RELATED"/>
    <property type="match status" value="1"/>
</dbReference>
<organism evidence="2 3">
    <name type="scientific">Desulfotruncus arcticus DSM 17038</name>
    <dbReference type="NCBI Taxonomy" id="1121424"/>
    <lineage>
        <taxon>Bacteria</taxon>
        <taxon>Bacillati</taxon>
        <taxon>Bacillota</taxon>
        <taxon>Clostridia</taxon>
        <taxon>Eubacteriales</taxon>
        <taxon>Desulfallaceae</taxon>
        <taxon>Desulfotruncus</taxon>
    </lineage>
</organism>
<feature type="transmembrane region" description="Helical" evidence="1">
    <location>
        <begin position="394"/>
        <end position="412"/>
    </location>
</feature>
<dbReference type="AlphaFoldDB" id="A0A1I2WM68"/>
<protein>
    <recommendedName>
        <fullName evidence="4">DUF401 family protein</fullName>
    </recommendedName>
</protein>
<feature type="transmembrane region" description="Helical" evidence="1">
    <location>
        <begin position="147"/>
        <end position="168"/>
    </location>
</feature>
<feature type="transmembrane region" description="Helical" evidence="1">
    <location>
        <begin position="355"/>
        <end position="382"/>
    </location>
</feature>
<name>A0A1I2WM68_9FIRM</name>
<reference evidence="3" key="1">
    <citation type="submission" date="2016-10" db="EMBL/GenBank/DDBJ databases">
        <authorList>
            <person name="Varghese N."/>
            <person name="Submissions S."/>
        </authorList>
    </citation>
    <scope>NUCLEOTIDE SEQUENCE [LARGE SCALE GENOMIC DNA]</scope>
    <source>
        <strain evidence="3">DSM 17038</strain>
    </source>
</reference>
<evidence type="ECO:0008006" key="4">
    <source>
        <dbReference type="Google" id="ProtNLM"/>
    </source>
</evidence>
<dbReference type="PANTHER" id="PTHR39556:SF1">
    <property type="entry name" value="PROTEIN, PUTATIVE-RELATED"/>
    <property type="match status" value="1"/>
</dbReference>
<keyword evidence="3" id="KW-1185">Reference proteome</keyword>
<dbReference type="Pfam" id="PF04165">
    <property type="entry name" value="DUF401"/>
    <property type="match status" value="1"/>
</dbReference>
<feature type="transmembrane region" description="Helical" evidence="1">
    <location>
        <begin position="174"/>
        <end position="192"/>
    </location>
</feature>
<evidence type="ECO:0000313" key="2">
    <source>
        <dbReference type="EMBL" id="SFH02322.1"/>
    </source>
</evidence>